<feature type="transmembrane region" description="Helical" evidence="11">
    <location>
        <begin position="820"/>
        <end position="837"/>
    </location>
</feature>
<keyword evidence="4" id="KW-1003">Cell membrane</keyword>
<feature type="transmembrane region" description="Helical" evidence="11">
    <location>
        <begin position="195"/>
        <end position="211"/>
    </location>
</feature>
<dbReference type="InterPro" id="IPR056768">
    <property type="entry name" value="THU_Piezo"/>
</dbReference>
<keyword evidence="6 11" id="KW-1133">Transmembrane helix</keyword>
<protein>
    <recommendedName>
        <fullName evidence="19">Piezo-type mechanosensitive ion channel component</fullName>
    </recommendedName>
</protein>
<feature type="transmembrane region" description="Helical" evidence="11">
    <location>
        <begin position="32"/>
        <end position="50"/>
    </location>
</feature>
<feature type="transmembrane region" description="Helical" evidence="11">
    <location>
        <begin position="2035"/>
        <end position="2055"/>
    </location>
</feature>
<feature type="transmembrane region" description="Helical" evidence="11">
    <location>
        <begin position="1804"/>
        <end position="1829"/>
    </location>
</feature>
<dbReference type="Pfam" id="PF15917">
    <property type="entry name" value="Piezo_TM25-28"/>
    <property type="match status" value="1"/>
</dbReference>
<keyword evidence="3" id="KW-0813">Transport</keyword>
<feature type="transmembrane region" description="Helical" evidence="11">
    <location>
        <begin position="989"/>
        <end position="1007"/>
    </location>
</feature>
<feature type="transmembrane region" description="Helical" evidence="11">
    <location>
        <begin position="771"/>
        <end position="789"/>
    </location>
</feature>
<evidence type="ECO:0000256" key="3">
    <source>
        <dbReference type="ARBA" id="ARBA00022448"/>
    </source>
</evidence>
<dbReference type="InterPro" id="IPR056769">
    <property type="entry name" value="Piezo_TM1-24"/>
</dbReference>
<evidence type="ECO:0000256" key="11">
    <source>
        <dbReference type="SAM" id="Phobius"/>
    </source>
</evidence>
<evidence type="ECO:0000256" key="2">
    <source>
        <dbReference type="ARBA" id="ARBA00007821"/>
    </source>
</evidence>
<feature type="region of interest" description="Disordered" evidence="10">
    <location>
        <begin position="2620"/>
        <end position="2640"/>
    </location>
</feature>
<sequence>MTTSDNLLAAVVLRVVLPLVLTACIVFRPCGLSLLYLLLILYLPLVPIPKSRTFTGGHTGRYLKVALFISFLTVAAQFIFQVVLLSLPPSYGSFLTDCQITEKVLRHLGLVKLNDLQWLQIIRWLGPDAAALIGTIICYMSISNFISVSPQIISSSTDSASSGPNSWNKILNSIGAYIALGFLCITSSLQPSIPSGIYYLVFLGGATWWALSRNIRTRAFARIFSAVAIFVVIHIIALFLYQLELSQELIDPESLPSRLLGLVPLMSVNCTTDPRVVEFNSNLNWISYTQPFALLLLCHLLVYEAKTLLSPELMTFAPPRSRYSSSGRSFSGEGPSGTQISSLDNNVAPHSRGQSITSRESCGAPLSTPQSPVEVHELYEYDGYALLLTGLSSLFDIFAKSSYVATNIIMMAWSITYHSWLTFVLLLWACILWMFPNQRKAMLVSSPGLAIYAELLLLAQYVYSLNLTDDELPVSVSGVDFAEIGLLKNSKNACVTILIKSLYTMMFWITLRQFVMERKERETTIEDAAQESFRIITVSTTTTGDAPVSEVRHSSEDIPTRPGMFIKFGNFVKEIMTKFWIWVVAIMLFVIGLGGEKVVLYRIVYMALFLIFVLTFQLSYGAWRKMMYGFWLTVIIYSMLILVLIYIYQFKNIPGYLTDFGIDKTLQRDIGLESYDTGKLFVRLLTPTFFVIITVVQLHYFHKDFLKLSEMSRRNDPRREISPAISTEEPPALIDEFTFKNLISNVNFYGTKLIRQVSSFYLIASEIGWRFLEIHIMKIVLFSAVMLAINDKCALHFVLFLGIITSVVLTSTAQRLMVHLCSIFISSLLLAKMIYQIDFINHSNWNSNCTIDGENITRNDAEWLGLYKVDTKASGRTSLPDLLKGYIGMVLVLTIQAVIHIRQQYQRYMTRTCEPLLGILFCDIQRCDADKGLLSCLKFLLNYGFYKFGVELTLITMVAVIGTRLDLFSVLYAVWLIPMFFAKRQRLTSMWVPFILFVAILLPIQYLSCVGAPPFLCWEYPWIGWSGERVDLKIWLFLPDIADPPSASRLIPDFFLLLFACQQQIVFRVEKHIQTDDFGGGSNREITEPHVPPFLNPTPDFLTYAKSWLDVLKRCVLLAFFWITLAIIFLTGTNRVNLFALGYLVGSFTFLWEGNEFYLRSRKSIIKRWNYLLAYNVFVIFSKSLLQLVGCVFLQTLQINVCWFVQLFGIACLNKFRTSASKGSVADDKQTACSVPTDEAGLMWDGITFAFLIFQRRIFNSYYFFHIRAETEAQAKLASRGAELIEELMQKQIKQQEEVEKEVLEKIKMKMDRIKATHQGRPKEHQDHFDGSRMDPASSLVSSPISLDDTPVIEPDPKASPLAPLAVAISTAITSGSGPTPTPSSAAMTISVDGFFDPPYGRNPCDTLHPPHLPLSPSDDSFPVFSPPPYDHDPRLSGGRHTMGVGVQTSPPQRFYPTLHSPALSHHTSIRSGDYYMFDENEDDELEMIDSITEEEDDEDQDRPVGVTLSELMSSALKTDVESATEMARLARRSSEARDRDVGSLTDSTTGATSTAAGRRRSKKRASKRSALSFRSDRRRSTRARGVDPYADLSAPLAVSDGEGGSSAAEAGGGGDGEQPSTSFQDPPAAIESQPGAPPQVPRTTFMRRLLNYLRFTWAFLESIMISATNYLNKFSRDYRHVSKCLAEEKLRLKEQELNQSTHATAPIGLSTDRISFTPRLLPKPIPPVWDPSKDEEVERGLDFTKQLSTEESEIGGSGDAGSKDDLQTVVEKPSPQKEKESEFDSLDKISISEVDEKETSYPIVLLVTALWYVVISHSDVVCYFIVFLNQIKSASVLSLPLPLMVLFWGSLSVPRPTKTFWVTIIAYTEALVVIKYLFQFNFFPWNETKENQVKSSPFWPPRIMGVEQQEKYAVYDVTLLMVVFFHRFMLKSLGLWKNKGTSEDGTVYYSEENPVDVEEVKRMSLIESGEADQQDGSDATGTGGCARVWEQWELQDSLAYGPQVFKLCAKKYLSSIKLFFDQILNLEYKVKVDVYSYMFMCDFFNFLVVIFGFASFGSQSGDVSSYLEENKVPVPFLVMVILQFGLIVVDRALYLRKYIFGKFMFQMFLVTLVHGAMFFVLPGVTERPFNAALPPQMWYMVKCIYLLFSAYQIRSGYPTRILGNFLCKKYNYVNMFLFKGFMAVPFLFELRALMDWIWTDTSMTLSDWLKLEDIFAHIFQLKCQRRVEKEYPQGRGMPKARWTKYAIGGSSLFIIIAIIWFPLVLFALGNTVGISIPPRDVSITLTIGSYQPIFTMSAQNTSLKAFGPRELERMNNIFKDKDGINFLNNYEPEDILMAQLSGSSTSLWGISPPAKEKLIQELESNVSVSVVMSWSISRETENPTVVATATGKYAGRIPPADDNRKKLVAMMNGTAGNDTTAIISGIFPKFLRVVNSGKATPVTKLNKGLSDSLRWNCTKDVKNDLNCGMRSLELKLERNVDTPGSTLEWWTLKEECSEKPLSYLPLGDNCLYLNLYTFNEKAFPPTLSWISGGGIIGLYTTLVLVASKFVRSFFAGISFLIMFDDMPNVDRVFQLCLDIYLVRESGELALEEDLFAKLIFLYRSPETLIKWTRLKRVREPPPPGEGQAENGAPLRAIQQ</sequence>
<feature type="transmembrane region" description="Helical" evidence="11">
    <location>
        <begin position="417"/>
        <end position="435"/>
    </location>
</feature>
<dbReference type="EMBL" id="CAJVCH010440577">
    <property type="protein sequence ID" value="CAG7819155.1"/>
    <property type="molecule type" value="Genomic_DNA"/>
</dbReference>
<evidence type="ECO:0000259" key="14">
    <source>
        <dbReference type="Pfam" id="PF23188"/>
    </source>
</evidence>
<feature type="transmembrane region" description="Helical" evidence="11">
    <location>
        <begin position="1173"/>
        <end position="1197"/>
    </location>
</feature>
<feature type="compositionally biased region" description="Low complexity" evidence="10">
    <location>
        <begin position="325"/>
        <end position="337"/>
    </location>
</feature>
<evidence type="ECO:0000259" key="13">
    <source>
        <dbReference type="Pfam" id="PF15917"/>
    </source>
</evidence>
<dbReference type="Proteomes" id="UP000708208">
    <property type="component" value="Unassembled WGS sequence"/>
</dbReference>
<feature type="domain" description="Piezo TM1-24" evidence="15">
    <location>
        <begin position="164"/>
        <end position="707"/>
    </location>
</feature>
<evidence type="ECO:0000256" key="8">
    <source>
        <dbReference type="ARBA" id="ARBA00023136"/>
    </source>
</evidence>
<feature type="domain" description="Piezo transmembrane helical unit" evidence="14">
    <location>
        <begin position="1816"/>
        <end position="1938"/>
    </location>
</feature>
<feature type="domain" description="Piezo THU9 and anchor" evidence="16">
    <location>
        <begin position="2033"/>
        <end position="2268"/>
    </location>
</feature>
<feature type="compositionally biased region" description="Low complexity" evidence="10">
    <location>
        <begin position="1548"/>
        <end position="1557"/>
    </location>
</feature>
<keyword evidence="7" id="KW-0406">Ion transport</keyword>
<evidence type="ECO:0000259" key="15">
    <source>
        <dbReference type="Pfam" id="PF24871"/>
    </source>
</evidence>
<gene>
    <name evidence="17" type="ORF">AFUS01_LOCUS29618</name>
</gene>
<evidence type="ECO:0000256" key="4">
    <source>
        <dbReference type="ARBA" id="ARBA00022475"/>
    </source>
</evidence>
<comment type="subcellular location">
    <subcellularLocation>
        <location evidence="1">Cell membrane</location>
        <topology evidence="1">Multi-pass membrane protein</topology>
    </subcellularLocation>
</comment>
<reference evidence="17" key="1">
    <citation type="submission" date="2021-06" db="EMBL/GenBank/DDBJ databases">
        <authorList>
            <person name="Hodson N. C."/>
            <person name="Mongue J. A."/>
            <person name="Jaron S. K."/>
        </authorList>
    </citation>
    <scope>NUCLEOTIDE SEQUENCE</scope>
</reference>
<feature type="transmembrane region" description="Helical" evidence="11">
    <location>
        <begin position="1136"/>
        <end position="1152"/>
    </location>
</feature>
<dbReference type="InterPro" id="IPR056770">
    <property type="entry name" value="Piezo_THU9_anchor"/>
</dbReference>
<feature type="transmembrane region" description="Helical" evidence="11">
    <location>
        <begin position="442"/>
        <end position="463"/>
    </location>
</feature>
<dbReference type="PANTHER" id="PTHR47049">
    <property type="entry name" value="PIEZO-TYPE MECHANOSENSITIVE ION CHANNEL HOMOLOG"/>
    <property type="match status" value="1"/>
</dbReference>
<feature type="compositionally biased region" description="Basic and acidic residues" evidence="10">
    <location>
        <begin position="1775"/>
        <end position="1784"/>
    </location>
</feature>
<feature type="transmembrane region" description="Helical" evidence="11">
    <location>
        <begin position="2075"/>
        <end position="2094"/>
    </location>
</feature>
<feature type="transmembrane region" description="Helical" evidence="11">
    <location>
        <begin position="575"/>
        <end position="593"/>
    </location>
</feature>
<name>A0A8J2KR10_9HEXA</name>
<dbReference type="Pfam" id="PF24874">
    <property type="entry name" value="Piezo_THU9_anchor"/>
    <property type="match status" value="1"/>
</dbReference>
<feature type="compositionally biased region" description="Basic and acidic residues" evidence="10">
    <location>
        <begin position="1314"/>
        <end position="1333"/>
    </location>
</feature>
<evidence type="ECO:0000256" key="10">
    <source>
        <dbReference type="SAM" id="MobiDB-lite"/>
    </source>
</evidence>
<feature type="domain" description="Piezo non-specific cation channel cap" evidence="12">
    <location>
        <begin position="2308"/>
        <end position="2614"/>
    </location>
</feature>
<feature type="transmembrane region" description="Helical" evidence="11">
    <location>
        <begin position="2137"/>
        <end position="2154"/>
    </location>
</feature>
<evidence type="ECO:0000313" key="18">
    <source>
        <dbReference type="Proteomes" id="UP000708208"/>
    </source>
</evidence>
<feature type="region of interest" description="Disordered" evidence="10">
    <location>
        <begin position="1749"/>
        <end position="1784"/>
    </location>
</feature>
<evidence type="ECO:0000256" key="9">
    <source>
        <dbReference type="ARBA" id="ARBA00023303"/>
    </source>
</evidence>
<feature type="transmembrane region" description="Helical" evidence="11">
    <location>
        <begin position="223"/>
        <end position="243"/>
    </location>
</feature>
<feature type="region of interest" description="Disordered" evidence="10">
    <location>
        <begin position="1518"/>
        <end position="1642"/>
    </location>
</feature>
<proteinExistence type="inferred from homology"/>
<feature type="transmembrane region" description="Helical" evidence="11">
    <location>
        <begin position="2528"/>
        <end position="2547"/>
    </location>
</feature>
<feature type="transmembrane region" description="Helical" evidence="11">
    <location>
        <begin position="628"/>
        <end position="648"/>
    </location>
</feature>
<keyword evidence="8 11" id="KW-0472">Membrane</keyword>
<feature type="compositionally biased region" description="Basic and acidic residues" evidence="10">
    <location>
        <begin position="1533"/>
        <end position="1542"/>
    </location>
</feature>
<dbReference type="InterPro" id="IPR031805">
    <property type="entry name" value="Piezo_TM25-28"/>
</dbReference>
<evidence type="ECO:0000313" key="17">
    <source>
        <dbReference type="EMBL" id="CAG7819155.1"/>
    </source>
</evidence>
<evidence type="ECO:0000256" key="1">
    <source>
        <dbReference type="ARBA" id="ARBA00004651"/>
    </source>
</evidence>
<keyword evidence="9" id="KW-0407">Ion channel</keyword>
<feature type="transmembrane region" description="Helical" evidence="11">
    <location>
        <begin position="129"/>
        <end position="149"/>
    </location>
</feature>
<feature type="transmembrane region" description="Helical" evidence="11">
    <location>
        <begin position="2106"/>
        <end position="2125"/>
    </location>
</feature>
<feature type="transmembrane region" description="Helical" evidence="11">
    <location>
        <begin position="493"/>
        <end position="511"/>
    </location>
</feature>
<feature type="domain" description="Piezo TM25-28" evidence="13">
    <location>
        <begin position="1095"/>
        <end position="1325"/>
    </location>
</feature>
<feature type="domain" description="Piezo TM1-24" evidence="15">
    <location>
        <begin position="28"/>
        <end position="147"/>
    </location>
</feature>
<feature type="transmembrane region" description="Helical" evidence="11">
    <location>
        <begin position="599"/>
        <end position="616"/>
    </location>
</feature>
<feature type="transmembrane region" description="Helical" evidence="11">
    <location>
        <begin position="883"/>
        <end position="901"/>
    </location>
</feature>
<feature type="transmembrane region" description="Helical" evidence="11">
    <location>
        <begin position="1835"/>
        <end position="1854"/>
    </location>
</feature>
<feature type="transmembrane region" description="Helical" evidence="11">
    <location>
        <begin position="1111"/>
        <end position="1130"/>
    </location>
</feature>
<keyword evidence="5 11" id="KW-0812">Transmembrane</keyword>
<feature type="region of interest" description="Disordered" evidence="10">
    <location>
        <begin position="325"/>
        <end position="368"/>
    </location>
</feature>
<dbReference type="GO" id="GO:0008381">
    <property type="term" value="F:mechanosensitive monoatomic ion channel activity"/>
    <property type="evidence" value="ECO:0007669"/>
    <property type="project" value="InterPro"/>
</dbReference>
<dbReference type="OrthoDB" id="303066at2759"/>
<evidence type="ECO:0000259" key="12">
    <source>
        <dbReference type="Pfam" id="PF12166"/>
    </source>
</evidence>
<evidence type="ECO:0008006" key="19">
    <source>
        <dbReference type="Google" id="ProtNLM"/>
    </source>
</evidence>
<keyword evidence="18" id="KW-1185">Reference proteome</keyword>
<comment type="caution">
    <text evidence="17">The sequence shown here is derived from an EMBL/GenBank/DDBJ whole genome shotgun (WGS) entry which is preliminary data.</text>
</comment>
<feature type="transmembrane region" description="Helical" evidence="11">
    <location>
        <begin position="680"/>
        <end position="701"/>
    </location>
</feature>
<feature type="region of interest" description="Disordered" evidence="10">
    <location>
        <begin position="1314"/>
        <end position="1341"/>
    </location>
</feature>
<dbReference type="GO" id="GO:0005886">
    <property type="term" value="C:plasma membrane"/>
    <property type="evidence" value="ECO:0007669"/>
    <property type="project" value="UniProtKB-SubCell"/>
</dbReference>
<dbReference type="Pfam" id="PF12166">
    <property type="entry name" value="Piezo_cap"/>
    <property type="match status" value="1"/>
</dbReference>
<evidence type="ECO:0000256" key="6">
    <source>
        <dbReference type="ARBA" id="ARBA00022989"/>
    </source>
</evidence>
<feature type="transmembrane region" description="Helical" evidence="11">
    <location>
        <begin position="2246"/>
        <end position="2269"/>
    </location>
</feature>
<dbReference type="Pfam" id="PF24871">
    <property type="entry name" value="Piezo_TM1-24"/>
    <property type="match status" value="2"/>
</dbReference>
<dbReference type="InterPro" id="IPR031334">
    <property type="entry name" value="Piezo_cap_dom"/>
</dbReference>
<comment type="similarity">
    <text evidence="2">Belongs to the PIEZO (TC 1.A.75) family.</text>
</comment>
<evidence type="ECO:0000259" key="16">
    <source>
        <dbReference type="Pfam" id="PF24874"/>
    </source>
</evidence>
<evidence type="ECO:0000256" key="5">
    <source>
        <dbReference type="ARBA" id="ARBA00022692"/>
    </source>
</evidence>
<feature type="transmembrane region" description="Helical" evidence="11">
    <location>
        <begin position="170"/>
        <end position="189"/>
    </location>
</feature>
<feature type="transmembrane region" description="Helical" evidence="11">
    <location>
        <begin position="795"/>
        <end position="813"/>
    </location>
</feature>
<accession>A0A8J2KR10</accession>
<dbReference type="Pfam" id="PF23188">
    <property type="entry name" value="THU_Piezo1"/>
    <property type="match status" value="1"/>
</dbReference>
<dbReference type="InterPro" id="IPR027272">
    <property type="entry name" value="Piezo"/>
</dbReference>
<feature type="transmembrane region" description="Helical" evidence="11">
    <location>
        <begin position="1861"/>
        <end position="1879"/>
    </location>
</feature>
<dbReference type="PANTHER" id="PTHR47049:SF2">
    <property type="entry name" value="PIEZO-TYPE MECHANOSENSITIVE ION CHANNEL HOMOLOG"/>
    <property type="match status" value="1"/>
</dbReference>
<feature type="compositionally biased region" description="Basic residues" evidence="10">
    <location>
        <begin position="1558"/>
        <end position="1568"/>
    </location>
</feature>
<feature type="transmembrane region" description="Helical" evidence="11">
    <location>
        <begin position="62"/>
        <end position="87"/>
    </location>
</feature>
<evidence type="ECO:0000256" key="7">
    <source>
        <dbReference type="ARBA" id="ARBA00023065"/>
    </source>
</evidence>
<organism evidence="17 18">
    <name type="scientific">Allacma fusca</name>
    <dbReference type="NCBI Taxonomy" id="39272"/>
    <lineage>
        <taxon>Eukaryota</taxon>
        <taxon>Metazoa</taxon>
        <taxon>Ecdysozoa</taxon>
        <taxon>Arthropoda</taxon>
        <taxon>Hexapoda</taxon>
        <taxon>Collembola</taxon>
        <taxon>Symphypleona</taxon>
        <taxon>Sminthuridae</taxon>
        <taxon>Allacma</taxon>
    </lineage>
</organism>